<dbReference type="EMBL" id="MCFD01000003">
    <property type="protein sequence ID" value="ORX72040.1"/>
    <property type="molecule type" value="Genomic_DNA"/>
</dbReference>
<evidence type="ECO:0000313" key="1">
    <source>
        <dbReference type="EMBL" id="ORX72040.1"/>
    </source>
</evidence>
<gene>
    <name evidence="2" type="ORF">DL89DRAFT_265299</name>
    <name evidence="1" type="ORF">DL89DRAFT_265707</name>
</gene>
<organism evidence="2 3">
    <name type="scientific">Linderina pennispora</name>
    <dbReference type="NCBI Taxonomy" id="61395"/>
    <lineage>
        <taxon>Eukaryota</taxon>
        <taxon>Fungi</taxon>
        <taxon>Fungi incertae sedis</taxon>
        <taxon>Zoopagomycota</taxon>
        <taxon>Kickxellomycotina</taxon>
        <taxon>Kickxellomycetes</taxon>
        <taxon>Kickxellales</taxon>
        <taxon>Kickxellaceae</taxon>
        <taxon>Linderina</taxon>
    </lineage>
</organism>
<dbReference type="AlphaFoldDB" id="A0A1Y1WI23"/>
<reference evidence="2 3" key="1">
    <citation type="submission" date="2016-07" db="EMBL/GenBank/DDBJ databases">
        <title>Pervasive Adenine N6-methylation of Active Genes in Fungi.</title>
        <authorList>
            <consortium name="DOE Joint Genome Institute"/>
            <person name="Mondo S.J."/>
            <person name="Dannebaum R.O."/>
            <person name="Kuo R.C."/>
            <person name="Labutti K."/>
            <person name="Haridas S."/>
            <person name="Kuo A."/>
            <person name="Salamov A."/>
            <person name="Ahrendt S.R."/>
            <person name="Lipzen A."/>
            <person name="Sullivan W."/>
            <person name="Andreopoulos W.B."/>
            <person name="Clum A."/>
            <person name="Lindquist E."/>
            <person name="Daum C."/>
            <person name="Ramamoorthy G.K."/>
            <person name="Gryganskyi A."/>
            <person name="Culley D."/>
            <person name="Magnuson J.K."/>
            <person name="James T.Y."/>
            <person name="O'Malley M.A."/>
            <person name="Stajich J.E."/>
            <person name="Spatafora J.W."/>
            <person name="Visel A."/>
            <person name="Grigoriev I.V."/>
        </authorList>
    </citation>
    <scope>NUCLEOTIDE SEQUENCE [LARGE SCALE GENOMIC DNA]</scope>
    <source>
        <strain evidence="2 3">ATCC 12442</strain>
    </source>
</reference>
<dbReference type="GeneID" id="63803252"/>
<evidence type="ECO:0000313" key="3">
    <source>
        <dbReference type="Proteomes" id="UP000193922"/>
    </source>
</evidence>
<sequence length="60" mass="6365">MNPQPLLRAAACSPLSTAARLLRERSSHPLAPLFVLPITFFVSPVRTTGGLCSGLANAFE</sequence>
<dbReference type="Proteomes" id="UP000193922">
    <property type="component" value="Unassembled WGS sequence"/>
</dbReference>
<keyword evidence="3" id="KW-1185">Reference proteome</keyword>
<evidence type="ECO:0000313" key="2">
    <source>
        <dbReference type="EMBL" id="ORX73167.1"/>
    </source>
</evidence>
<comment type="caution">
    <text evidence="2">The sequence shown here is derived from an EMBL/GenBank/DDBJ whole genome shotgun (WGS) entry which is preliminary data.</text>
</comment>
<accession>A0A1Y1WI23</accession>
<name>A0A1Y1WI23_9FUNG</name>
<proteinExistence type="predicted"/>
<protein>
    <submittedName>
        <fullName evidence="2">Uncharacterized protein</fullName>
    </submittedName>
</protein>
<dbReference type="RefSeq" id="XP_040746507.1">
    <property type="nucleotide sequence ID" value="XM_040886604.1"/>
</dbReference>
<dbReference type="EMBL" id="MCFD01000002">
    <property type="protein sequence ID" value="ORX73167.1"/>
    <property type="molecule type" value="Genomic_DNA"/>
</dbReference>